<reference evidence="1" key="1">
    <citation type="submission" date="2014-01" db="EMBL/GenBank/DDBJ databases">
        <title>The genome of the white-rot fungus Pycnoporus cinnabarinus: a basidiomycete model with a versatile arsenal for lignocellulosic biomass breakdown.</title>
        <authorList>
            <person name="Levasseur A."/>
            <person name="Lomascolo A."/>
            <person name="Ruiz-Duenas F.J."/>
            <person name="Uzan E."/>
            <person name="Piumi F."/>
            <person name="Kues U."/>
            <person name="Ram A.F.J."/>
            <person name="Murat C."/>
            <person name="Haon M."/>
            <person name="Benoit I."/>
            <person name="Arfi Y."/>
            <person name="Chevret D."/>
            <person name="Drula E."/>
            <person name="Kwon M.J."/>
            <person name="Gouret P."/>
            <person name="Lesage-Meessen L."/>
            <person name="Lombard V."/>
            <person name="Mariette J."/>
            <person name="Noirot C."/>
            <person name="Park J."/>
            <person name="Patyshakuliyeva A."/>
            <person name="Wieneger R.A.B."/>
            <person name="Wosten H.A.B."/>
            <person name="Martin F."/>
            <person name="Coutinho P.M."/>
            <person name="de Vries R."/>
            <person name="Martinez A.T."/>
            <person name="Klopp C."/>
            <person name="Pontarotti P."/>
            <person name="Henrissat B."/>
            <person name="Record E."/>
        </authorList>
    </citation>
    <scope>NUCLEOTIDE SEQUENCE [LARGE SCALE GENOMIC DNA]</scope>
    <source>
        <strain evidence="1">BRFM137</strain>
    </source>
</reference>
<proteinExistence type="predicted"/>
<sequence length="117" mass="12935">MGALPVKRSFFLWALLKRSPPDITRTYFPTLLGPHTASSILSVVSLGKEWTHLQRAPCTGRGSDPSQACLETGHVHALVTPATLTQDSGFGQHVGRSLCKKETAIAFEREYEYSRTY</sequence>
<organism evidence="1 2">
    <name type="scientific">Pycnoporus cinnabarinus</name>
    <name type="common">Cinnabar-red polypore</name>
    <name type="synonym">Trametes cinnabarina</name>
    <dbReference type="NCBI Taxonomy" id="5643"/>
    <lineage>
        <taxon>Eukaryota</taxon>
        <taxon>Fungi</taxon>
        <taxon>Dikarya</taxon>
        <taxon>Basidiomycota</taxon>
        <taxon>Agaricomycotina</taxon>
        <taxon>Agaricomycetes</taxon>
        <taxon>Polyporales</taxon>
        <taxon>Polyporaceae</taxon>
        <taxon>Trametes</taxon>
    </lineage>
</organism>
<dbReference type="AlphaFoldDB" id="A0A060ST55"/>
<evidence type="ECO:0000313" key="2">
    <source>
        <dbReference type="Proteomes" id="UP000029665"/>
    </source>
</evidence>
<dbReference type="EMBL" id="CCBP010000269">
    <property type="protein sequence ID" value="CDO75389.1"/>
    <property type="molecule type" value="Genomic_DNA"/>
</dbReference>
<dbReference type="Proteomes" id="UP000029665">
    <property type="component" value="Unassembled WGS sequence"/>
</dbReference>
<evidence type="ECO:0000313" key="1">
    <source>
        <dbReference type="EMBL" id="CDO75389.1"/>
    </source>
</evidence>
<accession>A0A060ST55</accession>
<comment type="caution">
    <text evidence="1">The sequence shown here is derived from an EMBL/GenBank/DDBJ whole genome shotgun (WGS) entry which is preliminary data.</text>
</comment>
<keyword evidence="2" id="KW-1185">Reference proteome</keyword>
<dbReference type="HOGENOM" id="CLU_2086000_0_0_1"/>
<name>A0A060ST55_PYCCI</name>
<protein>
    <submittedName>
        <fullName evidence="1">Uncharacterized protein</fullName>
    </submittedName>
</protein>
<gene>
    <name evidence="1" type="ORF">BN946_scf185012.g6</name>
</gene>